<feature type="domain" description="Outer membrane protein beta-barrel" evidence="2">
    <location>
        <begin position="23"/>
        <end position="205"/>
    </location>
</feature>
<comment type="caution">
    <text evidence="3">The sequence shown here is derived from an EMBL/GenBank/DDBJ whole genome shotgun (WGS) entry which is preliminary data.</text>
</comment>
<dbReference type="Proteomes" id="UP000223913">
    <property type="component" value="Unassembled WGS sequence"/>
</dbReference>
<evidence type="ECO:0000259" key="2">
    <source>
        <dbReference type="Pfam" id="PF13568"/>
    </source>
</evidence>
<evidence type="ECO:0000313" key="4">
    <source>
        <dbReference type="Proteomes" id="UP000223913"/>
    </source>
</evidence>
<dbReference type="OrthoDB" id="947434at2"/>
<dbReference type="InterPro" id="IPR011250">
    <property type="entry name" value="OMP/PagP_B-barrel"/>
</dbReference>
<organism evidence="3 4">
    <name type="scientific">Flavilitoribacter nigricans (strain ATCC 23147 / DSM 23189 / NBRC 102662 / NCIMB 1420 / SS-2)</name>
    <name type="common">Lewinella nigricans</name>
    <dbReference type="NCBI Taxonomy" id="1122177"/>
    <lineage>
        <taxon>Bacteria</taxon>
        <taxon>Pseudomonadati</taxon>
        <taxon>Bacteroidota</taxon>
        <taxon>Saprospiria</taxon>
        <taxon>Saprospirales</taxon>
        <taxon>Lewinellaceae</taxon>
        <taxon>Flavilitoribacter</taxon>
    </lineage>
</organism>
<dbReference type="Pfam" id="PF13568">
    <property type="entry name" value="OMP_b-brl_2"/>
    <property type="match status" value="1"/>
</dbReference>
<evidence type="ECO:0000256" key="1">
    <source>
        <dbReference type="SAM" id="SignalP"/>
    </source>
</evidence>
<accession>A0A2D0N4V1</accession>
<dbReference type="RefSeq" id="WP_099153246.1">
    <property type="nucleotide sequence ID" value="NZ_PDUD01000032.1"/>
</dbReference>
<gene>
    <name evidence="3" type="ORF">CRP01_27385</name>
</gene>
<sequence>MLNARKSILTLAALALAIFATAQVSVGVKTGMNFNNLHTTEALGELAPDFTNISEANFGLVTEYSITDQFALQTELNFLKKGFTTKANLDNTELFGIQLPVGGRAETKFSYVEVPLLAKYTFGGEGLQAYVTAGPTFGYATAGRIDTKARVLVDFDLGSTNINLDNINYNRFEVGATAGAGVSYTTGFGKFFADARYSQGFTELYNFPLVDEKIKNKGFGVNVGFMVPLN</sequence>
<dbReference type="Gene3D" id="2.40.160.20">
    <property type="match status" value="1"/>
</dbReference>
<feature type="chain" id="PRO_5012157928" description="Outer membrane protein beta-barrel domain-containing protein" evidence="1">
    <location>
        <begin position="23"/>
        <end position="230"/>
    </location>
</feature>
<keyword evidence="4" id="KW-1185">Reference proteome</keyword>
<keyword evidence="1" id="KW-0732">Signal</keyword>
<name>A0A2D0N4V1_FLAN2</name>
<dbReference type="InterPro" id="IPR025665">
    <property type="entry name" value="Beta-barrel_OMP_2"/>
</dbReference>
<feature type="signal peptide" evidence="1">
    <location>
        <begin position="1"/>
        <end position="22"/>
    </location>
</feature>
<evidence type="ECO:0000313" key="3">
    <source>
        <dbReference type="EMBL" id="PHN03410.1"/>
    </source>
</evidence>
<protein>
    <recommendedName>
        <fullName evidence="2">Outer membrane protein beta-barrel domain-containing protein</fullName>
    </recommendedName>
</protein>
<dbReference type="SUPFAM" id="SSF56925">
    <property type="entry name" value="OMPA-like"/>
    <property type="match status" value="1"/>
</dbReference>
<proteinExistence type="predicted"/>
<dbReference type="AlphaFoldDB" id="A0A2D0N4V1"/>
<dbReference type="EMBL" id="PDUD01000032">
    <property type="protein sequence ID" value="PHN03410.1"/>
    <property type="molecule type" value="Genomic_DNA"/>
</dbReference>
<reference evidence="3 4" key="1">
    <citation type="submission" date="2017-10" db="EMBL/GenBank/DDBJ databases">
        <title>The draft genome sequence of Lewinella nigricans NBRC 102662.</title>
        <authorList>
            <person name="Wang K."/>
        </authorList>
    </citation>
    <scope>NUCLEOTIDE SEQUENCE [LARGE SCALE GENOMIC DNA]</scope>
    <source>
        <strain evidence="3 4">NBRC 102662</strain>
    </source>
</reference>